<keyword evidence="3" id="KW-1185">Reference proteome</keyword>
<reference evidence="2" key="1">
    <citation type="submission" date="2023-04" db="EMBL/GenBank/DDBJ databases">
        <authorList>
            <person name="Vijverberg K."/>
            <person name="Xiong W."/>
            <person name="Schranz E."/>
        </authorList>
    </citation>
    <scope>NUCLEOTIDE SEQUENCE</scope>
</reference>
<feature type="compositionally biased region" description="Basic and acidic residues" evidence="1">
    <location>
        <begin position="127"/>
        <end position="143"/>
    </location>
</feature>
<dbReference type="AlphaFoldDB" id="A0AA36EPZ9"/>
<protein>
    <submittedName>
        <fullName evidence="2">Uncharacterized protein</fullName>
    </submittedName>
</protein>
<proteinExistence type="predicted"/>
<evidence type="ECO:0000313" key="2">
    <source>
        <dbReference type="EMBL" id="CAI9304032.1"/>
    </source>
</evidence>
<evidence type="ECO:0000256" key="1">
    <source>
        <dbReference type="SAM" id="MobiDB-lite"/>
    </source>
</evidence>
<dbReference type="EMBL" id="OX465085">
    <property type="protein sequence ID" value="CAI9304032.1"/>
    <property type="molecule type" value="Genomic_DNA"/>
</dbReference>
<evidence type="ECO:0000313" key="3">
    <source>
        <dbReference type="Proteomes" id="UP001177003"/>
    </source>
</evidence>
<accession>A0AA36EPZ9</accession>
<dbReference type="Proteomes" id="UP001177003">
    <property type="component" value="Chromosome 9"/>
</dbReference>
<name>A0AA36EPZ9_LACSI</name>
<feature type="region of interest" description="Disordered" evidence="1">
    <location>
        <begin position="107"/>
        <end position="143"/>
    </location>
</feature>
<gene>
    <name evidence="2" type="ORF">LSALG_LOCUS42439</name>
</gene>
<organism evidence="2 3">
    <name type="scientific">Lactuca saligna</name>
    <name type="common">Willowleaf lettuce</name>
    <dbReference type="NCBI Taxonomy" id="75948"/>
    <lineage>
        <taxon>Eukaryota</taxon>
        <taxon>Viridiplantae</taxon>
        <taxon>Streptophyta</taxon>
        <taxon>Embryophyta</taxon>
        <taxon>Tracheophyta</taxon>
        <taxon>Spermatophyta</taxon>
        <taxon>Magnoliopsida</taxon>
        <taxon>eudicotyledons</taxon>
        <taxon>Gunneridae</taxon>
        <taxon>Pentapetalae</taxon>
        <taxon>asterids</taxon>
        <taxon>campanulids</taxon>
        <taxon>Asterales</taxon>
        <taxon>Asteraceae</taxon>
        <taxon>Cichorioideae</taxon>
        <taxon>Cichorieae</taxon>
        <taxon>Lactucinae</taxon>
        <taxon>Lactuca</taxon>
    </lineage>
</organism>
<sequence length="169" mass="20180">MQISKLQDDLQMERKIMDALAIKTEKVKILTVKLENAEKQVNDMVFEKTAMQNYTLDIDGMLLDIIETWDSMITITVRKHLTEKLRHVFVMLHRLEGKEELFTEEPIISHSEDEEPDENELKRRKAREAEMDEHQRIVREDEAKEKAEIEARVTLEIRKLLFTEFRDLR</sequence>